<organism evidence="1 2">
    <name type="scientific">Corynebacterium casei LMG S-19264</name>
    <dbReference type="NCBI Taxonomy" id="1285583"/>
    <lineage>
        <taxon>Bacteria</taxon>
        <taxon>Bacillati</taxon>
        <taxon>Actinomycetota</taxon>
        <taxon>Actinomycetes</taxon>
        <taxon>Mycobacteriales</taxon>
        <taxon>Corynebacteriaceae</taxon>
        <taxon>Corynebacterium</taxon>
    </lineage>
</organism>
<reference evidence="2" key="1">
    <citation type="submission" date="2013-02" db="EMBL/GenBank/DDBJ databases">
        <title>The complete genome sequence of Corynebacterium casei LMG S-19264 (=DSM 44701).</title>
        <authorList>
            <person name="Ruckert C."/>
            <person name="Albersmeier A."/>
            <person name="Kalinowski J."/>
        </authorList>
    </citation>
    <scope>NUCLEOTIDE SEQUENCE [LARGE SCALE GENOMIC DNA]</scope>
    <source>
        <strain evidence="2">LMG S-19264</strain>
    </source>
</reference>
<accession>A0ABM5PM59</accession>
<proteinExistence type="predicted"/>
<dbReference type="EMBL" id="CP004350">
    <property type="protein sequence ID" value="AHI18971.1"/>
    <property type="molecule type" value="Genomic_DNA"/>
</dbReference>
<keyword evidence="2" id="KW-1185">Reference proteome</keyword>
<protein>
    <submittedName>
        <fullName evidence="1">Uncharacterized protein</fullName>
    </submittedName>
</protein>
<dbReference type="Proteomes" id="UP000019226">
    <property type="component" value="Chromosome"/>
</dbReference>
<name>A0ABM5PM59_9CORY</name>
<evidence type="ECO:0000313" key="2">
    <source>
        <dbReference type="Proteomes" id="UP000019226"/>
    </source>
</evidence>
<sequence length="71" mass="7722">MDDFAPGSGRGVRCLWGDYWVCAGYEDKIGVVRHGSTMTVGHKPALVPIELPVDNYPIFTPNVDVSLKICG</sequence>
<gene>
    <name evidence="1" type="ORF">CCASEI_01930</name>
</gene>
<evidence type="ECO:0000313" key="1">
    <source>
        <dbReference type="EMBL" id="AHI18971.1"/>
    </source>
</evidence>